<proteinExistence type="predicted"/>
<dbReference type="RefSeq" id="WP_008515722.1">
    <property type="nucleotide sequence ID" value="NZ_ACJM01000005.1"/>
</dbReference>
<sequence length="237" mass="27015">MLTGSKTIFTAEPVQWAADYVLDILETLQEGATDSEYGLELLALEREELRGVWQELMNTAPSAKKPVFFAAGREGARLFVIRQLLSVLPARQCLLHDLDRVFQQTCVRLAHEYFFFAGFHLCLEKKAPPEEIVIRALKIMERQGLSSKMLLGEHPLHIYCLDYEMPDPAYYLYPSHSIVCGATDFTPQRQLHCLLHELGHVVYAGKQNNKLQPDNASRRQMAEQFANGFARKHLTPV</sequence>
<evidence type="ECO:0000313" key="1">
    <source>
        <dbReference type="EMBL" id="EEG77860.1"/>
    </source>
</evidence>
<dbReference type="AlphaFoldDB" id="C0GFA0"/>
<evidence type="ECO:0000313" key="2">
    <source>
        <dbReference type="Proteomes" id="UP000006443"/>
    </source>
</evidence>
<organism evidence="1 2">
    <name type="scientific">Dethiobacter alkaliphilus AHT 1</name>
    <dbReference type="NCBI Taxonomy" id="555088"/>
    <lineage>
        <taxon>Bacteria</taxon>
        <taxon>Bacillati</taxon>
        <taxon>Bacillota</taxon>
        <taxon>Dethiobacteria</taxon>
        <taxon>Dethiobacterales</taxon>
        <taxon>Dethiobacteraceae</taxon>
        <taxon>Dethiobacter</taxon>
    </lineage>
</organism>
<reference evidence="1 2" key="1">
    <citation type="submission" date="2009-02" db="EMBL/GenBank/DDBJ databases">
        <title>Sequencing of the draft genome and assembly of Dethiobacter alkaliphilus AHT 1.</title>
        <authorList>
            <consortium name="US DOE Joint Genome Institute (JGI-PGF)"/>
            <person name="Lucas S."/>
            <person name="Copeland A."/>
            <person name="Lapidus A."/>
            <person name="Glavina del Rio T."/>
            <person name="Dalin E."/>
            <person name="Tice H."/>
            <person name="Bruce D."/>
            <person name="Goodwin L."/>
            <person name="Pitluck S."/>
            <person name="Larimer F."/>
            <person name="Land M.L."/>
            <person name="Hauser L."/>
            <person name="Muyzer G."/>
        </authorList>
    </citation>
    <scope>NUCLEOTIDE SEQUENCE [LARGE SCALE GENOMIC DNA]</scope>
    <source>
        <strain evidence="1 2">AHT 1</strain>
    </source>
</reference>
<keyword evidence="2" id="KW-1185">Reference proteome</keyword>
<comment type="caution">
    <text evidence="1">The sequence shown here is derived from an EMBL/GenBank/DDBJ whole genome shotgun (WGS) entry which is preliminary data.</text>
</comment>
<dbReference type="EMBL" id="ACJM01000005">
    <property type="protein sequence ID" value="EEG77860.1"/>
    <property type="molecule type" value="Genomic_DNA"/>
</dbReference>
<name>C0GFA0_DETAL</name>
<gene>
    <name evidence="1" type="ORF">DealDRAFT_1159</name>
</gene>
<accession>C0GFA0</accession>
<dbReference type="OrthoDB" id="5078573at2"/>
<dbReference type="Proteomes" id="UP000006443">
    <property type="component" value="Unassembled WGS sequence"/>
</dbReference>
<evidence type="ECO:0008006" key="3">
    <source>
        <dbReference type="Google" id="ProtNLM"/>
    </source>
</evidence>
<protein>
    <recommendedName>
        <fullName evidence="3">IrrE N-terminal-like domain-containing protein</fullName>
    </recommendedName>
</protein>